<dbReference type="InterPro" id="IPR020845">
    <property type="entry name" value="AMP-binding_CS"/>
</dbReference>
<name>A0A1X0ZUF5_PSEPU</name>
<dbReference type="InterPro" id="IPR010071">
    <property type="entry name" value="AA_adenyl_dom"/>
</dbReference>
<dbReference type="Pfam" id="PF00501">
    <property type="entry name" value="AMP-binding"/>
    <property type="match status" value="3"/>
</dbReference>
<evidence type="ECO:0000256" key="1">
    <source>
        <dbReference type="ARBA" id="ARBA00001957"/>
    </source>
</evidence>
<evidence type="ECO:0000256" key="3">
    <source>
        <dbReference type="ARBA" id="ARBA00022450"/>
    </source>
</evidence>
<dbReference type="InterPro" id="IPR006162">
    <property type="entry name" value="Ppantetheine_attach_site"/>
</dbReference>
<gene>
    <name evidence="6" type="ORF">B7H17_15595</name>
</gene>
<dbReference type="InterPro" id="IPR001242">
    <property type="entry name" value="Condensation_dom"/>
</dbReference>
<dbReference type="GO" id="GO:0003824">
    <property type="term" value="F:catalytic activity"/>
    <property type="evidence" value="ECO:0007669"/>
    <property type="project" value="InterPro"/>
</dbReference>
<evidence type="ECO:0000256" key="2">
    <source>
        <dbReference type="ARBA" id="ARBA00006432"/>
    </source>
</evidence>
<keyword evidence="3" id="KW-0596">Phosphopantetheine</keyword>
<dbReference type="PROSITE" id="PS00012">
    <property type="entry name" value="PHOSPHOPANTETHEINE"/>
    <property type="match status" value="3"/>
</dbReference>
<dbReference type="InterPro" id="IPR020806">
    <property type="entry name" value="PKS_PP-bd"/>
</dbReference>
<dbReference type="Gene3D" id="1.10.1200.10">
    <property type="entry name" value="ACP-like"/>
    <property type="match status" value="3"/>
</dbReference>
<dbReference type="PROSITE" id="PS00455">
    <property type="entry name" value="AMP_BINDING"/>
    <property type="match status" value="3"/>
</dbReference>
<dbReference type="CDD" id="cd05930">
    <property type="entry name" value="A_NRPS"/>
    <property type="match status" value="1"/>
</dbReference>
<dbReference type="CDD" id="cd19543">
    <property type="entry name" value="DCL_NRPS"/>
    <property type="match status" value="1"/>
</dbReference>
<dbReference type="FunFam" id="3.30.300.30:FF:000010">
    <property type="entry name" value="Enterobactin synthetase component F"/>
    <property type="match status" value="2"/>
</dbReference>
<sequence>MNADDARKLARRFVALPLEKRHVFLAALEREGVDFSVLPIPAGVRAAQDCPLSYAQQRMWLLWQLEPQGNAYNLPSAVSLSGPLDQNALEQAFVGLVERHATLRTVFALDAGDAPCLRPLERPLAIVRHDLGTLPEAQRQAAVAELVRQQAMQPFDLEQGPLLRIHLARLAEQAHVLVLVMHHIIADGWSMNVLIDEFIQRYDALVRGQVLDLPSLAVQYSDYALWQRSWLEAGEQARQLAYWRGQLGDEHPPLALPTDFPRALRPGSAGGRHVFEIPEALAARLRDSAREHNVTLFMLLLGSFAALLQRYSGQDDIRLGVPVANRNRSEVEGLIGCFINTQVLRVQPQAQQGLAALLQQVREAVVGAQAHQELPFEQLVDGLGVARDSSHHPLFQVLFNHQAQVADLEQARQVGGLQLRALERDHHTTRFDLALDTYERGGRLFAAFTYRLELFKAETIERMAGHWLTLLDGWLRSPATVLGELPVLSAGQAEQQRLWNATAQPREATLCIHHLIERQALERCGQVAAVHGRQQLTWAELDRSANRLAHHLLALGAGPDVLVGIAVERSLDMLVGLLAVLKAGAAYVPLDPQFPVQRLGYMIEDSGVKVLLTQRAVLAQLPQCPGVHTVVLDAPQPAWAGLPASAPVVLVDPAHLAYVIYTSGSTGQAKGVALSHGGLVNYVQGILETLPLAGARSMAVVSTLAADLGHTTLFGALCSGATLHVLDLDLTLDAERFATYMAQANIDVLKIVPSHIEALLSDQQRGAGLPRQCLVLGGESASPALLARIAEWAPACQVINHYGPTETTVGVLTAPLLQGGAEPPALGRPLPNLRAQVLDGHLQALPCGARGELLLGGAGLARGYHRRPGLTAERFVPDPFGPPGARLYRTGDLVSQGLDGRFTFHGRIDHQVKIRGYRIELGEIEARLRGLAQVREAHCRVPQAMGAAQLVAYVVPEGVIGDQPAQVAAWKRELAKTLPDYMVPGPFVLLDTMPLTLNGKLDLQALAASLPDAPQPRYLAPETPLQQQLAQIWAQVLDVERVGLGDNFFSLGGHSLLATQIISRVRRLVRADVPLRSLFDSADLQAFALEVEAARGTATASELVAVGRDAPLPASFAQQRQWLFWTLEPESVAYHTPLVVNFDGALDRQALERTFAALVARHEALRTHFARDGEQLCQVVEAQGQVVVHWDRLAGADEATLQARIEAEINTLFDLEQGPLMRVRVFELAADRFVLVVTLHHIVSDGGSMGVLGREFAQLYRAFQQGEMPVLAALPIQYADYAQWQRQWLQAGEMARQLAYWRGQLGNEHPLLELPCDHPRGVRRDYREGRLDLRLPDTLAQAVRHYARQHNLTLFQVFVAAYGMLLQRYCGQHDIRIGLPVNNRNAQALEGVVGFFVNTLVLRLDILPSAPLEQIVRQARETALAAQAHQDLPFDRLVEALNPPRSLQHNPLFQVMYNHLNTVGAAAAGNLPDVHAQERVLPAGMAQFDLTLETLETDHGINVAFLYAAELFEPASIVGMAEAWQTLLGALVEQPRQSLGEVQLQAPAQWQERLAQVEGPTEAAPGNVLEAFAAQVRRAPQALALIHGDERIDYAALDLRSDELAARLRATGVGPETLVAIVAERGIGLVVGLLGIFKAGAGYLPLDVAYPAERLAYMLADSGAALVIGESAQLARLPLAAGQRTLALDTVDTIVPARAAPCMGQSLAYVIYTSGSSGRPKGVAVSQAALAMHCHGAAARYGVGPQDRVLQFASISFDAAAEQIFMPLMRGAAVVLGDATQWAYAQLLEQVRAHDISVLDLPPSYLARILEAAEPGSPPLEVRACILGGEAWSQEQFSGLSRLRAGQLFNAYGPTEAVISPLIHACQAMASPALYAPIGSPVGERSAWLLDADLALTPGNAIGELCLGGAGLARGYLGRPGLTALQFVPDPFGAPGARLYRTGDLARLRADGTFAYHGRRDQQVKLRGLRIELGEIESALRDCPAIADAAVLVQPLGLGGQLVAYLVAREGVESDTETLRAALRQRLPEHMVPTHWLFLAQLPLNANGKLDRSALPMPQPSRAAHQAPESVAQVTLAAIWAEVLKCDRVSLQDNFFELGGDSILSLQVVSRARQAGLQIKAKDLFQYQTLQGVAAVAQACAATPQAEQGPVQGAQVLLPVQQAFFEEVLVDRHHWNQSVLLAPARPLDPRRVEQALQALVNHHDALRLGFTQGKEGWVASYRPVEPVQPLLQQAHVTDEQALGEQCQRLQVCFDLAHGPLLRGLLLDLGTGGQRLFLVAHHLVVDGVSWRVLCEDLQTAYRQLEQGASMQLPAKTGAYRDWALRLVQWADDASLQGQLAYWEAQCAPGADLPIPAGLALESRARTVYSRLDGATTERLLQQAPQAWRTQVNDLLLTALARVLCRWSGQASVLLELEGHGREELFDDLELSRSVGWFTSLYPLRLTPTEGLESSLKAIKEQLRAVPYKGLGHGVLRHLGPLAARQRLAALPRAQVLFNYLGQFDGSFDGQQALLRPAGDSGSRDHSARATLSHPLTLNGQVFEGCLSLGWTFAEDQLAPAQVAQLAEQFSEELRRLVDGCCVPGAGGLTPSDVPLAGLDQAGLERLGLPLATLEDLYPLSPMQQGMLFHALYEQGRGDYINQMHVQVQGLDPARLRAAWEQAVQAHEPLRGGFLWQGELSAPLQFICKQVALPFQLLDWRNHTAPAQALAQLLEEERARGFDLRQPPLLRLCLARTDDDSYWLVCTNHHILMDGWSYARLFGEVLARYHGQPPATPSGRYRDYIGWLQQVDGEAGERYWQSRLAELEAPTRLAQSLGGNLPVQPGRARHTLRVDAGRTQALTAFARQHKVTANVLVQAAWMLLLQRYTGQASVAFGTTVAGRPVQVPGIDGQVGLFINTLPVIGTPAAEQTVASWLQQVQADSLERGEHEATPLFEIQRWAGLAGESLFDSLLVFENYPVGEVLRQRDASALRFGAVHSHEQTHYPLALAVELGDELHLGFDYARAHFEPASVVRLAAHLEHLLLQFVSAPGQPLGELGLALPDEVALDAERNAEAAPGDGLLVQQRISLWAARQPSRVAVVQDERELSFAELEQRANQLAHALVAQGVGPEVRVAVALPRNEQLPVALLAVLKAGGAFVPLDIAYPAERLAYLLADSAAPLLLVDSRQPWAVPLPAGVRSLAVDQLELDSYPSVSPSVAVEPGNLAYIIYTSGSTGLPKGVAVEHGPLAMHCQNIGARYEMSESDCELLFMSFAFDGAHERWLTSLTHGARLLLRDDALWTPEQTFAALHRHGVTVAAFPPVYLQQLAVQAERAGNPPAMRVYCFGGDAVASASFDLAQRALRPQYIINGYGPTETVVTPLIWKAAAGDRCEAAHAPIGDRVGARSARVLDASLQLLPAGLAGELFLGGEGVARGYLNRPGLTAERFVPDPFGPPGARMYRSGDLVRLRANGLVDCLGRIDHQVKVRGFRIELGEIEACLKDQAGVRDAVVAARDGAHGKVLVAYVVPGGGLSGDEAEYLRLLRAELERRLPAFMVPSQWVCLAQLPLTPNGKVDRKALPEPPVQGGQAAYQAPQDELQRCLAGIWQAVLKVERVGLQDNFFELGGHSLLATQVTAQAQLALGLDLSLELLFKARTLAEYAEAVAGCMTSNHEDDLSDMFDFLNELEAN</sequence>
<dbReference type="PANTHER" id="PTHR45398:SF1">
    <property type="entry name" value="ENZYME, PUTATIVE (JCVI)-RELATED"/>
    <property type="match status" value="1"/>
</dbReference>
<dbReference type="Gene3D" id="2.30.38.10">
    <property type="entry name" value="Luciferase, Domain 3"/>
    <property type="match status" value="3"/>
</dbReference>
<dbReference type="CDD" id="cd19531">
    <property type="entry name" value="LCL_NRPS-like"/>
    <property type="match status" value="2"/>
</dbReference>
<dbReference type="NCBIfam" id="TIGR01733">
    <property type="entry name" value="AA-adenyl-dom"/>
    <property type="match status" value="3"/>
</dbReference>
<evidence type="ECO:0000313" key="6">
    <source>
        <dbReference type="EMBL" id="ORL63142.1"/>
    </source>
</evidence>
<keyword evidence="4" id="KW-0597">Phosphoprotein</keyword>
<dbReference type="Pfam" id="PF00550">
    <property type="entry name" value="PP-binding"/>
    <property type="match status" value="3"/>
</dbReference>
<dbReference type="Gene3D" id="3.30.559.30">
    <property type="entry name" value="Nonribosomal peptide synthetase, condensation domain"/>
    <property type="match status" value="4"/>
</dbReference>
<dbReference type="CDD" id="cd17649">
    <property type="entry name" value="A_NRPS_PvdJ-like"/>
    <property type="match status" value="2"/>
</dbReference>
<dbReference type="PROSITE" id="PS50075">
    <property type="entry name" value="CARRIER"/>
    <property type="match status" value="3"/>
</dbReference>
<dbReference type="GO" id="GO:0031177">
    <property type="term" value="F:phosphopantetheine binding"/>
    <property type="evidence" value="ECO:0007669"/>
    <property type="project" value="InterPro"/>
</dbReference>
<proteinExistence type="inferred from homology"/>
<dbReference type="Gene3D" id="3.30.559.10">
    <property type="entry name" value="Chloramphenicol acetyltransferase-like domain"/>
    <property type="match status" value="4"/>
</dbReference>
<evidence type="ECO:0000256" key="4">
    <source>
        <dbReference type="ARBA" id="ARBA00022553"/>
    </source>
</evidence>
<feature type="domain" description="Carrier" evidence="5">
    <location>
        <begin position="1020"/>
        <end position="1095"/>
    </location>
</feature>
<dbReference type="Gene3D" id="3.40.50.980">
    <property type="match status" value="6"/>
</dbReference>
<dbReference type="PANTHER" id="PTHR45398">
    <property type="match status" value="1"/>
</dbReference>
<dbReference type="InterPro" id="IPR025110">
    <property type="entry name" value="AMP-bd_C"/>
</dbReference>
<dbReference type="GO" id="GO:0044550">
    <property type="term" value="P:secondary metabolite biosynthetic process"/>
    <property type="evidence" value="ECO:0007669"/>
    <property type="project" value="UniProtKB-ARBA"/>
</dbReference>
<dbReference type="InterPro" id="IPR023213">
    <property type="entry name" value="CAT-like_dom_sf"/>
</dbReference>
<dbReference type="Pfam" id="PF00668">
    <property type="entry name" value="Condensation"/>
    <property type="match status" value="4"/>
</dbReference>
<dbReference type="InterPro" id="IPR036736">
    <property type="entry name" value="ACP-like_sf"/>
</dbReference>
<protein>
    <submittedName>
        <fullName evidence="6">Non-ribosomal peptide synthetase</fullName>
    </submittedName>
</protein>
<dbReference type="NCBIfam" id="TIGR01720">
    <property type="entry name" value="NRPS-para261"/>
    <property type="match status" value="1"/>
</dbReference>
<dbReference type="OrthoDB" id="9757559at2"/>
<dbReference type="CDD" id="cd19534">
    <property type="entry name" value="E_NRPS"/>
    <property type="match status" value="1"/>
</dbReference>
<dbReference type="SUPFAM" id="SSF47336">
    <property type="entry name" value="ACP-like"/>
    <property type="match status" value="3"/>
</dbReference>
<dbReference type="FunFam" id="3.30.559.10:FF:000012">
    <property type="entry name" value="Non-ribosomal peptide synthetase"/>
    <property type="match status" value="1"/>
</dbReference>
<dbReference type="SUPFAM" id="SSF52777">
    <property type="entry name" value="CoA-dependent acyltransferases"/>
    <property type="match status" value="8"/>
</dbReference>
<comment type="cofactor">
    <cofactor evidence="1">
        <name>pantetheine 4'-phosphate</name>
        <dbReference type="ChEBI" id="CHEBI:47942"/>
    </cofactor>
</comment>
<evidence type="ECO:0000313" key="7">
    <source>
        <dbReference type="Proteomes" id="UP000193675"/>
    </source>
</evidence>
<dbReference type="SUPFAM" id="SSF56801">
    <property type="entry name" value="Acetyl-CoA synthetase-like"/>
    <property type="match status" value="3"/>
</dbReference>
<dbReference type="EMBL" id="NBWC01000023">
    <property type="protein sequence ID" value="ORL63142.1"/>
    <property type="molecule type" value="Genomic_DNA"/>
</dbReference>
<dbReference type="InterPro" id="IPR009081">
    <property type="entry name" value="PP-bd_ACP"/>
</dbReference>
<comment type="similarity">
    <text evidence="2">Belongs to the ATP-dependent AMP-binding enzyme family.</text>
</comment>
<feature type="domain" description="Carrier" evidence="5">
    <location>
        <begin position="2067"/>
        <end position="2141"/>
    </location>
</feature>
<dbReference type="Proteomes" id="UP000193675">
    <property type="component" value="Unassembled WGS sequence"/>
</dbReference>
<reference evidence="6 7" key="1">
    <citation type="submission" date="2017-04" db="EMBL/GenBank/DDBJ databases">
        <title>Presence of VIM-2 positive Pseudomonas species in chickens and their surrounding environment.</title>
        <authorList>
            <person name="Zhang R."/>
        </authorList>
    </citation>
    <scope>NUCLEOTIDE SEQUENCE [LARGE SCALE GENOMIC DNA]</scope>
    <source>
        <strain evidence="6 7">DZ-C18</strain>
    </source>
</reference>
<dbReference type="InterPro" id="IPR010060">
    <property type="entry name" value="NRPS_synth"/>
</dbReference>
<dbReference type="Pfam" id="PF13193">
    <property type="entry name" value="AMP-binding_C"/>
    <property type="match status" value="3"/>
</dbReference>
<dbReference type="InterPro" id="IPR000873">
    <property type="entry name" value="AMP-dep_synth/lig_dom"/>
</dbReference>
<dbReference type="FunFam" id="1.10.1200.10:FF:000005">
    <property type="entry name" value="Nonribosomal peptide synthetase 1"/>
    <property type="match status" value="3"/>
</dbReference>
<dbReference type="Gene3D" id="3.30.300.30">
    <property type="match status" value="3"/>
</dbReference>
<accession>A0A1X0ZUF5</accession>
<organism evidence="6 7">
    <name type="scientific">Pseudomonas putida</name>
    <name type="common">Arthrobacter siderocapsulatus</name>
    <dbReference type="NCBI Taxonomy" id="303"/>
    <lineage>
        <taxon>Bacteria</taxon>
        <taxon>Pseudomonadati</taxon>
        <taxon>Pseudomonadota</taxon>
        <taxon>Gammaproteobacteria</taxon>
        <taxon>Pseudomonadales</taxon>
        <taxon>Pseudomonadaceae</taxon>
        <taxon>Pseudomonas</taxon>
    </lineage>
</organism>
<dbReference type="RefSeq" id="WP_084857456.1">
    <property type="nucleotide sequence ID" value="NZ_NBWC01000023.1"/>
</dbReference>
<comment type="caution">
    <text evidence="6">The sequence shown here is derived from an EMBL/GenBank/DDBJ whole genome shotgun (WGS) entry which is preliminary data.</text>
</comment>
<feature type="domain" description="Carrier" evidence="5">
    <location>
        <begin position="3573"/>
        <end position="3648"/>
    </location>
</feature>
<dbReference type="NCBIfam" id="NF003417">
    <property type="entry name" value="PRK04813.1"/>
    <property type="match status" value="3"/>
</dbReference>
<evidence type="ECO:0000259" key="5">
    <source>
        <dbReference type="PROSITE" id="PS50075"/>
    </source>
</evidence>
<dbReference type="InterPro" id="IPR045851">
    <property type="entry name" value="AMP-bd_C_sf"/>
</dbReference>
<dbReference type="SMART" id="SM00823">
    <property type="entry name" value="PKS_PP"/>
    <property type="match status" value="3"/>
</dbReference>
<dbReference type="FunFam" id="3.40.50.980:FF:000001">
    <property type="entry name" value="Non-ribosomal peptide synthetase"/>
    <property type="match status" value="3"/>
</dbReference>